<dbReference type="Pfam" id="PF03464">
    <property type="entry name" value="eRF1_2"/>
    <property type="match status" value="1"/>
</dbReference>
<evidence type="ECO:0000259" key="5">
    <source>
        <dbReference type="Pfam" id="PF03463"/>
    </source>
</evidence>
<evidence type="ECO:0000256" key="1">
    <source>
        <dbReference type="ARBA" id="ARBA00004496"/>
    </source>
</evidence>
<dbReference type="InterPro" id="IPR005141">
    <property type="entry name" value="eRF1_2"/>
</dbReference>
<dbReference type="Pfam" id="PF03465">
    <property type="entry name" value="eRF1_3"/>
    <property type="match status" value="1"/>
</dbReference>
<evidence type="ECO:0000256" key="2">
    <source>
        <dbReference type="ARBA" id="ARBA00005326"/>
    </source>
</evidence>
<keyword evidence="3" id="KW-0963">Cytoplasm</keyword>
<dbReference type="InterPro" id="IPR005140">
    <property type="entry name" value="eRF1_Pelota-like_N"/>
</dbReference>
<dbReference type="InterPro" id="IPR005142">
    <property type="entry name" value="eRF1_3"/>
</dbReference>
<sequence length="257" mass="29331">MIEPIEKINTFIYRCDNHFLVSPLEDMLNDKVTYGLVVIGRKRATIGYIRGTQTKILKEFSSDVPSKHTAGGQSQRRFERLIQEGERRFYRRVIKFLNHAFLLIENLSGIFVGGAGNSKKKFVQDKFIDYRLKPIIQDTIDLPYDGGYEGIRALKSKISTQLVGIRYSQEKNLVQKFLKELSKDSGLAIYGFTEVKKALMRSTAKILIISECLENPEEFTSIANKNGIKVEVISNETEEGEMIYKAFGGVVCIDRHF</sequence>
<dbReference type="SUPFAM" id="SSF55315">
    <property type="entry name" value="L30e-like"/>
    <property type="match status" value="1"/>
</dbReference>
<feature type="domain" description="eRF1" evidence="7">
    <location>
        <begin position="167"/>
        <end position="253"/>
    </location>
</feature>
<proteinExistence type="inferred from homology"/>
<feature type="domain" description="eRF1/Pelota-like N-terminal" evidence="5">
    <location>
        <begin position="2"/>
        <end position="28"/>
    </location>
</feature>
<dbReference type="SUPFAM" id="SSF53137">
    <property type="entry name" value="Translational machinery components"/>
    <property type="match status" value="1"/>
</dbReference>
<evidence type="ECO:0000313" key="8">
    <source>
        <dbReference type="EMBL" id="KKN66185.1"/>
    </source>
</evidence>
<comment type="subcellular location">
    <subcellularLocation>
        <location evidence="1">Cytoplasm</location>
    </subcellularLocation>
</comment>
<comment type="caution">
    <text evidence="8">The sequence shown here is derived from an EMBL/GenBank/DDBJ whole genome shotgun (WGS) entry which is preliminary data.</text>
</comment>
<organism evidence="8">
    <name type="scientific">marine sediment metagenome</name>
    <dbReference type="NCBI Taxonomy" id="412755"/>
    <lineage>
        <taxon>unclassified sequences</taxon>
        <taxon>metagenomes</taxon>
        <taxon>ecological metagenomes</taxon>
    </lineage>
</organism>
<dbReference type="Pfam" id="PF03463">
    <property type="entry name" value="eRF1_1"/>
    <property type="match status" value="1"/>
</dbReference>
<dbReference type="GO" id="GO:0003747">
    <property type="term" value="F:translation release factor activity"/>
    <property type="evidence" value="ECO:0007669"/>
    <property type="project" value="InterPro"/>
</dbReference>
<feature type="domain" description="eRF1" evidence="6">
    <location>
        <begin position="34"/>
        <end position="152"/>
    </location>
</feature>
<dbReference type="EMBL" id="LAZR01000508">
    <property type="protein sequence ID" value="KKN66185.1"/>
    <property type="molecule type" value="Genomic_DNA"/>
</dbReference>
<dbReference type="InterPro" id="IPR024049">
    <property type="entry name" value="eRF1_1_sf"/>
</dbReference>
<dbReference type="SUPFAM" id="SSF55481">
    <property type="entry name" value="N-terminal domain of eukaryotic peptide chain release factor subunit 1, ERF1"/>
    <property type="match status" value="1"/>
</dbReference>
<dbReference type="AlphaFoldDB" id="A0A0F9SBB2"/>
<dbReference type="Gene3D" id="3.30.960.10">
    <property type="entry name" value="eRF1 domain 1"/>
    <property type="match status" value="1"/>
</dbReference>
<name>A0A0F9SBB2_9ZZZZ</name>
<evidence type="ECO:0000256" key="4">
    <source>
        <dbReference type="ARBA" id="ARBA00022917"/>
    </source>
</evidence>
<gene>
    <name evidence="8" type="ORF">LCGC14_0473850</name>
</gene>
<keyword evidence="4" id="KW-0648">Protein biosynthesis</keyword>
<evidence type="ECO:0000259" key="6">
    <source>
        <dbReference type="Pfam" id="PF03464"/>
    </source>
</evidence>
<dbReference type="Gene3D" id="3.30.1330.30">
    <property type="match status" value="1"/>
</dbReference>
<dbReference type="PANTHER" id="PTHR10113">
    <property type="entry name" value="PEPTIDE CHAIN RELEASE FACTOR SUBUNIT 1"/>
    <property type="match status" value="1"/>
</dbReference>
<accession>A0A0F9SBB2</accession>
<evidence type="ECO:0000259" key="7">
    <source>
        <dbReference type="Pfam" id="PF03465"/>
    </source>
</evidence>
<comment type="similarity">
    <text evidence="2">Belongs to the eukaryotic release factor 1 family.</text>
</comment>
<reference evidence="8" key="1">
    <citation type="journal article" date="2015" name="Nature">
        <title>Complex archaea that bridge the gap between prokaryotes and eukaryotes.</title>
        <authorList>
            <person name="Spang A."/>
            <person name="Saw J.H."/>
            <person name="Jorgensen S.L."/>
            <person name="Zaremba-Niedzwiedzka K."/>
            <person name="Martijn J."/>
            <person name="Lind A.E."/>
            <person name="van Eijk R."/>
            <person name="Schleper C."/>
            <person name="Guy L."/>
            <person name="Ettema T.J."/>
        </authorList>
    </citation>
    <scope>NUCLEOTIDE SEQUENCE</scope>
</reference>
<protein>
    <recommendedName>
        <fullName evidence="9">eRF1 domain-containing protein</fullName>
    </recommendedName>
</protein>
<evidence type="ECO:0000256" key="3">
    <source>
        <dbReference type="ARBA" id="ARBA00022490"/>
    </source>
</evidence>
<dbReference type="InterPro" id="IPR004403">
    <property type="entry name" value="Peptide_chain-rel_eRF1/aRF1"/>
</dbReference>
<evidence type="ECO:0008006" key="9">
    <source>
        <dbReference type="Google" id="ProtNLM"/>
    </source>
</evidence>
<dbReference type="InterPro" id="IPR042226">
    <property type="entry name" value="eFR1_2_sf"/>
</dbReference>
<dbReference type="InterPro" id="IPR029064">
    <property type="entry name" value="Ribosomal_eL30-like_sf"/>
</dbReference>
<dbReference type="Gene3D" id="3.30.420.60">
    <property type="entry name" value="eRF1 domain 2"/>
    <property type="match status" value="1"/>
</dbReference>